<gene>
    <name evidence="2" type="primary">Necator_chrX.g21491</name>
    <name evidence="2" type="ORF">RB195_021330</name>
</gene>
<sequence length="129" mass="14260">MVQDSHLLRKGAVDSTSPKPTTSPSPQHMKDHLPGGSTELLATTVRFITLNCRSLSSDLQQAALSELLGYLCVPFAVLQRTRVGDRLVISVGDYTISCIDSEPNKVLNRIKTYTSVKVRIDRSPFLLYL</sequence>
<proteinExistence type="predicted"/>
<feature type="region of interest" description="Disordered" evidence="1">
    <location>
        <begin position="1"/>
        <end position="35"/>
    </location>
</feature>
<accession>A0ABR1EBK5</accession>
<comment type="caution">
    <text evidence="2">The sequence shown here is derived from an EMBL/GenBank/DDBJ whole genome shotgun (WGS) entry which is preliminary data.</text>
</comment>
<reference evidence="2 3" key="1">
    <citation type="submission" date="2023-08" db="EMBL/GenBank/DDBJ databases">
        <title>A Necator americanus chromosomal reference genome.</title>
        <authorList>
            <person name="Ilik V."/>
            <person name="Petrzelkova K.J."/>
            <person name="Pardy F."/>
            <person name="Fuh T."/>
            <person name="Niatou-Singa F.S."/>
            <person name="Gouil Q."/>
            <person name="Baker L."/>
            <person name="Ritchie M.E."/>
            <person name="Jex A.R."/>
            <person name="Gazzola D."/>
            <person name="Li H."/>
            <person name="Toshio Fujiwara R."/>
            <person name="Zhan B."/>
            <person name="Aroian R.V."/>
            <person name="Pafco B."/>
            <person name="Schwarz E.M."/>
        </authorList>
    </citation>
    <scope>NUCLEOTIDE SEQUENCE [LARGE SCALE GENOMIC DNA]</scope>
    <source>
        <strain evidence="2 3">Aroian</strain>
        <tissue evidence="2">Whole animal</tissue>
    </source>
</reference>
<evidence type="ECO:0000256" key="1">
    <source>
        <dbReference type="SAM" id="MobiDB-lite"/>
    </source>
</evidence>
<dbReference type="EMBL" id="JAVFWL010000006">
    <property type="protein sequence ID" value="KAK6759690.1"/>
    <property type="molecule type" value="Genomic_DNA"/>
</dbReference>
<evidence type="ECO:0000313" key="2">
    <source>
        <dbReference type="EMBL" id="KAK6759690.1"/>
    </source>
</evidence>
<protein>
    <submittedName>
        <fullName evidence="2">Uncharacterized protein</fullName>
    </submittedName>
</protein>
<feature type="compositionally biased region" description="Low complexity" evidence="1">
    <location>
        <begin position="15"/>
        <end position="26"/>
    </location>
</feature>
<evidence type="ECO:0000313" key="3">
    <source>
        <dbReference type="Proteomes" id="UP001303046"/>
    </source>
</evidence>
<organism evidence="2 3">
    <name type="scientific">Necator americanus</name>
    <name type="common">Human hookworm</name>
    <dbReference type="NCBI Taxonomy" id="51031"/>
    <lineage>
        <taxon>Eukaryota</taxon>
        <taxon>Metazoa</taxon>
        <taxon>Ecdysozoa</taxon>
        <taxon>Nematoda</taxon>
        <taxon>Chromadorea</taxon>
        <taxon>Rhabditida</taxon>
        <taxon>Rhabditina</taxon>
        <taxon>Rhabditomorpha</taxon>
        <taxon>Strongyloidea</taxon>
        <taxon>Ancylostomatidae</taxon>
        <taxon>Bunostominae</taxon>
        <taxon>Necator</taxon>
    </lineage>
</organism>
<name>A0ABR1EBK5_NECAM</name>
<keyword evidence="3" id="KW-1185">Reference proteome</keyword>
<dbReference type="Proteomes" id="UP001303046">
    <property type="component" value="Unassembled WGS sequence"/>
</dbReference>